<evidence type="ECO:0000259" key="6">
    <source>
        <dbReference type="Pfam" id="PF00501"/>
    </source>
</evidence>
<keyword evidence="5" id="KW-1133">Transmembrane helix</keyword>
<evidence type="ECO:0000256" key="2">
    <source>
        <dbReference type="ARBA" id="ARBA00022598"/>
    </source>
</evidence>
<dbReference type="InterPro" id="IPR000873">
    <property type="entry name" value="AMP-dep_synth/lig_dom"/>
</dbReference>
<reference evidence="8" key="1">
    <citation type="submission" date="2018-12" db="EMBL/GenBank/DDBJ databases">
        <authorList>
            <person name="Will S."/>
            <person name="Neumann-Schaal M."/>
            <person name="Henke P."/>
        </authorList>
    </citation>
    <scope>NUCLEOTIDE SEQUENCE</scope>
    <source>
        <strain evidence="8">PCC 7102</strain>
    </source>
</reference>
<dbReference type="PANTHER" id="PTHR22754:SF32">
    <property type="entry name" value="DISCO-INTERACTING PROTEIN 2"/>
    <property type="match status" value="1"/>
</dbReference>
<protein>
    <submittedName>
        <fullName evidence="8">Acyl-CoA synthetase</fullName>
    </submittedName>
</protein>
<feature type="domain" description="AMP-dependent synthetase/ligase" evidence="6">
    <location>
        <begin position="26"/>
        <end position="423"/>
    </location>
</feature>
<dbReference type="GO" id="GO:0016874">
    <property type="term" value="F:ligase activity"/>
    <property type="evidence" value="ECO:0007669"/>
    <property type="project" value="UniProtKB-KW"/>
</dbReference>
<dbReference type="Gene3D" id="3.30.300.30">
    <property type="match status" value="1"/>
</dbReference>
<evidence type="ECO:0000313" key="8">
    <source>
        <dbReference type="EMBL" id="RUT07245.1"/>
    </source>
</evidence>
<dbReference type="Gene3D" id="3.40.50.12780">
    <property type="entry name" value="N-terminal domain of ligase-like"/>
    <property type="match status" value="1"/>
</dbReference>
<keyword evidence="5" id="KW-0472">Membrane</keyword>
<organism evidence="8 9">
    <name type="scientific">Dulcicalothrix desertica PCC 7102</name>
    <dbReference type="NCBI Taxonomy" id="232991"/>
    <lineage>
        <taxon>Bacteria</taxon>
        <taxon>Bacillati</taxon>
        <taxon>Cyanobacteriota</taxon>
        <taxon>Cyanophyceae</taxon>
        <taxon>Nostocales</taxon>
        <taxon>Calotrichaceae</taxon>
        <taxon>Dulcicalothrix</taxon>
    </lineage>
</organism>
<name>A0A3S1J419_9CYAN</name>
<dbReference type="InterPro" id="IPR040097">
    <property type="entry name" value="FAAL/FAAC"/>
</dbReference>
<dbReference type="CDD" id="cd05931">
    <property type="entry name" value="FAAL"/>
    <property type="match status" value="1"/>
</dbReference>
<dbReference type="GO" id="GO:0070566">
    <property type="term" value="F:adenylyltransferase activity"/>
    <property type="evidence" value="ECO:0007669"/>
    <property type="project" value="TreeGrafter"/>
</dbReference>
<dbReference type="SUPFAM" id="SSF56801">
    <property type="entry name" value="Acetyl-CoA synthetase-like"/>
    <property type="match status" value="1"/>
</dbReference>
<comment type="caution">
    <text evidence="8">The sequence shown here is derived from an EMBL/GenBank/DDBJ whole genome shotgun (WGS) entry which is preliminary data.</text>
</comment>
<comment type="similarity">
    <text evidence="1">Belongs to the ATP-dependent AMP-binding enzyme family.</text>
</comment>
<dbReference type="InterPro" id="IPR042099">
    <property type="entry name" value="ANL_N_sf"/>
</dbReference>
<evidence type="ECO:0000256" key="5">
    <source>
        <dbReference type="SAM" id="Phobius"/>
    </source>
</evidence>
<dbReference type="AlphaFoldDB" id="A0A3S1J419"/>
<dbReference type="Pfam" id="PF24919">
    <property type="entry name" value="Mug62"/>
    <property type="match status" value="1"/>
</dbReference>
<dbReference type="PROSITE" id="PS00455">
    <property type="entry name" value="AMP_BINDING"/>
    <property type="match status" value="1"/>
</dbReference>
<dbReference type="InterPro" id="IPR020845">
    <property type="entry name" value="AMP-binding_CS"/>
</dbReference>
<dbReference type="GO" id="GO:0071766">
    <property type="term" value="P:Actinobacterium-type cell wall biogenesis"/>
    <property type="evidence" value="ECO:0007669"/>
    <property type="project" value="UniProtKB-ARBA"/>
</dbReference>
<evidence type="ECO:0000313" key="9">
    <source>
        <dbReference type="Proteomes" id="UP000271624"/>
    </source>
</evidence>
<gene>
    <name evidence="8" type="ORF">DSM106972_025060</name>
</gene>
<keyword evidence="4" id="KW-0443">Lipid metabolism</keyword>
<feature type="domain" description="Meiotically up-regulated gene 62 protein-like alpha-beta" evidence="7">
    <location>
        <begin position="473"/>
        <end position="607"/>
    </location>
</feature>
<dbReference type="InterPro" id="IPR056881">
    <property type="entry name" value="Mug62_dom"/>
</dbReference>
<dbReference type="Proteomes" id="UP000271624">
    <property type="component" value="Unassembled WGS sequence"/>
</dbReference>
<evidence type="ECO:0000256" key="1">
    <source>
        <dbReference type="ARBA" id="ARBA00006432"/>
    </source>
</evidence>
<dbReference type="PANTHER" id="PTHR22754">
    <property type="entry name" value="DISCO-INTERACTING PROTEIN 2 DIP2 -RELATED"/>
    <property type="match status" value="1"/>
</dbReference>
<evidence type="ECO:0000256" key="4">
    <source>
        <dbReference type="ARBA" id="ARBA00023098"/>
    </source>
</evidence>
<sequence>MQDMLDSSNFINSLDKIDSLIKLLKYRAQQKPEKIVYRFLLNGESETCSLTYQQLDIQAQAIAAQLQRMGVSGKCALLLYAPGLEFISAFFGCLYAGVIAVPAYPPRENQNLTRLLTIAKDSQAAIVLTTASLLPNIKKRWVENLEMPPISWLATDSIEQSQESCCSEPLITSDTLAFLQYTSGSTGQPKGVMVSHQNLLHNSELIEQRFENTSNSIIVSWLPPYHDMGLIGGILQPLYVGASMILMPPVAFLQKPFRWLQTISQYKATTSGAPNFAYEMCVRRISPEQQETLDLSCWEVAFNGAEPIRFEVLEQFVEKFASCGFRANAFYPCYGMAEATLLVTGGAKAEAPIIKTVMASELEQNRIVTTSESQKYSRTIVSCGRSCYDQKVIIVDPEFLTELPAGKVGEIWVAGASVTSGYWNQPEKTQQSFRAYLTDTKEGPFLRTGDLGFMENGELFVTGRLKNVIIIRGRNHYAQDIEKTVEESDPFIRPYCSAAFAVEIEGVERLVVVAEVERRYKRRQLGGKFSGVERRQVDIEANFDLETDKQFDQETVVSNIQEAVTREHGLQIYSILLLKTGSIPKTSSGKIQHYACRAGFLDGTLNILTTGS</sequence>
<dbReference type="GO" id="GO:0006633">
    <property type="term" value="P:fatty acid biosynthetic process"/>
    <property type="evidence" value="ECO:0007669"/>
    <property type="project" value="TreeGrafter"/>
</dbReference>
<dbReference type="FunFam" id="3.40.50.12780:FF:000013">
    <property type="entry name" value="Long-chain-fatty-acid--AMP ligase FadD32"/>
    <property type="match status" value="1"/>
</dbReference>
<dbReference type="Pfam" id="PF00501">
    <property type="entry name" value="AMP-binding"/>
    <property type="match status" value="1"/>
</dbReference>
<reference evidence="8" key="2">
    <citation type="journal article" date="2019" name="Genome Biol. Evol.">
        <title>Day and night: Metabolic profiles and evolutionary relationships of six axenic non-marine cyanobacteria.</title>
        <authorList>
            <person name="Will S.E."/>
            <person name="Henke P."/>
            <person name="Boedeker C."/>
            <person name="Huang S."/>
            <person name="Brinkmann H."/>
            <person name="Rohde M."/>
            <person name="Jarek M."/>
            <person name="Friedl T."/>
            <person name="Seufert S."/>
            <person name="Schumacher M."/>
            <person name="Overmann J."/>
            <person name="Neumann-Schaal M."/>
            <person name="Petersen J."/>
        </authorList>
    </citation>
    <scope>NUCLEOTIDE SEQUENCE [LARGE SCALE GENOMIC DNA]</scope>
    <source>
        <strain evidence="8">PCC 7102</strain>
    </source>
</reference>
<keyword evidence="5" id="KW-0812">Transmembrane</keyword>
<evidence type="ECO:0000256" key="3">
    <source>
        <dbReference type="ARBA" id="ARBA00022832"/>
    </source>
</evidence>
<dbReference type="EMBL" id="RSCL01000005">
    <property type="protein sequence ID" value="RUT07245.1"/>
    <property type="molecule type" value="Genomic_DNA"/>
</dbReference>
<dbReference type="GO" id="GO:0005886">
    <property type="term" value="C:plasma membrane"/>
    <property type="evidence" value="ECO:0007669"/>
    <property type="project" value="TreeGrafter"/>
</dbReference>
<proteinExistence type="inferred from homology"/>
<keyword evidence="2" id="KW-0436">Ligase</keyword>
<keyword evidence="9" id="KW-1185">Reference proteome</keyword>
<evidence type="ECO:0000259" key="7">
    <source>
        <dbReference type="Pfam" id="PF24919"/>
    </source>
</evidence>
<dbReference type="InterPro" id="IPR045851">
    <property type="entry name" value="AMP-bd_C_sf"/>
</dbReference>
<feature type="transmembrane region" description="Helical" evidence="5">
    <location>
        <begin position="77"/>
        <end position="104"/>
    </location>
</feature>
<accession>A0A3S1J419</accession>
<keyword evidence="3" id="KW-0276">Fatty acid metabolism</keyword>